<keyword evidence="3" id="KW-1185">Reference proteome</keyword>
<comment type="caution">
    <text evidence="2">The sequence shown here is derived from an EMBL/GenBank/DDBJ whole genome shotgun (WGS) entry which is preliminary data.</text>
</comment>
<dbReference type="GeneID" id="78078238"/>
<dbReference type="RefSeq" id="WP_242423066.1">
    <property type="nucleotide sequence ID" value="NZ_CP180206.1"/>
</dbReference>
<evidence type="ECO:0000256" key="1">
    <source>
        <dbReference type="SAM" id="SignalP"/>
    </source>
</evidence>
<gene>
    <name evidence="2" type="ORF">OPW20_03380</name>
</gene>
<dbReference type="EMBL" id="JAPFIT010000010">
    <property type="protein sequence ID" value="MDC5739092.1"/>
    <property type="molecule type" value="Genomic_DNA"/>
</dbReference>
<evidence type="ECO:0000313" key="2">
    <source>
        <dbReference type="EMBL" id="MDC5739092.1"/>
    </source>
</evidence>
<keyword evidence="1" id="KW-0732">Signal</keyword>
<name>A0ABT5GPN5_9VIBR</name>
<organism evidence="2 3">
    <name type="scientific">Vibrio europaeus</name>
    <dbReference type="NCBI Taxonomy" id="300876"/>
    <lineage>
        <taxon>Bacteria</taxon>
        <taxon>Pseudomonadati</taxon>
        <taxon>Pseudomonadota</taxon>
        <taxon>Gammaproteobacteria</taxon>
        <taxon>Vibrionales</taxon>
        <taxon>Vibrionaceae</taxon>
        <taxon>Vibrio</taxon>
        <taxon>Vibrio oreintalis group</taxon>
    </lineage>
</organism>
<sequence>MMKTVLKAIALTALTSTVAFAMPAEDQSIRIKTIENQAIVTVTENGVPVSDVKVKVKGNGTHYFTTGVKGTFMAANLLDHGRTFTFEIIDENGDVIREQRYLPSF</sequence>
<proteinExistence type="predicted"/>
<feature type="chain" id="PRO_5046115009" evidence="1">
    <location>
        <begin position="22"/>
        <end position="105"/>
    </location>
</feature>
<protein>
    <submittedName>
        <fullName evidence="2">Uncharacterized protein</fullName>
    </submittedName>
</protein>
<reference evidence="2" key="1">
    <citation type="submission" date="2022-11" db="EMBL/GenBank/DDBJ databases">
        <title>Role of the vibriolysin VemA secreted by the emergent pathogen Vibrio europaeus in the colonization of Manila clam mucus.</title>
        <authorList>
            <person name="Martinez C."/>
            <person name="Rodriguez S."/>
            <person name="Vences A."/>
            <person name="Barja J.L."/>
            <person name="Toranzo A.E."/>
            <person name="Dubert J."/>
        </authorList>
    </citation>
    <scope>NUCLEOTIDE SEQUENCE</scope>
    <source>
        <strain evidence="2">3454</strain>
    </source>
</reference>
<dbReference type="Proteomes" id="UP001150001">
    <property type="component" value="Unassembled WGS sequence"/>
</dbReference>
<feature type="signal peptide" evidence="1">
    <location>
        <begin position="1"/>
        <end position="21"/>
    </location>
</feature>
<evidence type="ECO:0000313" key="3">
    <source>
        <dbReference type="Proteomes" id="UP001150001"/>
    </source>
</evidence>
<accession>A0ABT5GPN5</accession>